<protein>
    <submittedName>
        <fullName evidence="2">Uncharacterized protein</fullName>
    </submittedName>
</protein>
<name>A0A834P168_VESPE</name>
<dbReference type="Proteomes" id="UP000600918">
    <property type="component" value="Unassembled WGS sequence"/>
</dbReference>
<reference evidence="2" key="1">
    <citation type="journal article" date="2020" name="G3 (Bethesda)">
        <title>High-Quality Assemblies for Three Invasive Social Wasps from the &lt;i&gt;Vespula&lt;/i&gt; Genus.</title>
        <authorList>
            <person name="Harrop T.W.R."/>
            <person name="Guhlin J."/>
            <person name="McLaughlin G.M."/>
            <person name="Permina E."/>
            <person name="Stockwell P."/>
            <person name="Gilligan J."/>
            <person name="Le Lec M.F."/>
            <person name="Gruber M.A.M."/>
            <person name="Quinn O."/>
            <person name="Lovegrove M."/>
            <person name="Duncan E.J."/>
            <person name="Remnant E.J."/>
            <person name="Van Eeckhoven J."/>
            <person name="Graham B."/>
            <person name="Knapp R.A."/>
            <person name="Langford K.W."/>
            <person name="Kronenberg Z."/>
            <person name="Press M.O."/>
            <person name="Eacker S.M."/>
            <person name="Wilson-Rankin E.E."/>
            <person name="Purcell J."/>
            <person name="Lester P.J."/>
            <person name="Dearden P.K."/>
        </authorList>
    </citation>
    <scope>NUCLEOTIDE SEQUENCE</scope>
    <source>
        <strain evidence="2">Volc-1</strain>
    </source>
</reference>
<comment type="caution">
    <text evidence="2">The sequence shown here is derived from an EMBL/GenBank/DDBJ whole genome shotgun (WGS) entry which is preliminary data.</text>
</comment>
<gene>
    <name evidence="2" type="ORF">H0235_008790</name>
</gene>
<organism evidence="2 3">
    <name type="scientific">Vespula pensylvanica</name>
    <name type="common">Western yellow jacket</name>
    <name type="synonym">Wasp</name>
    <dbReference type="NCBI Taxonomy" id="30213"/>
    <lineage>
        <taxon>Eukaryota</taxon>
        <taxon>Metazoa</taxon>
        <taxon>Ecdysozoa</taxon>
        <taxon>Arthropoda</taxon>
        <taxon>Hexapoda</taxon>
        <taxon>Insecta</taxon>
        <taxon>Pterygota</taxon>
        <taxon>Neoptera</taxon>
        <taxon>Endopterygota</taxon>
        <taxon>Hymenoptera</taxon>
        <taxon>Apocrita</taxon>
        <taxon>Aculeata</taxon>
        <taxon>Vespoidea</taxon>
        <taxon>Vespidae</taxon>
        <taxon>Vespinae</taxon>
        <taxon>Vespula</taxon>
    </lineage>
</organism>
<sequence length="75" mass="8818">METKEKEKGMGIGGGRLLDLRDSNNNIAPFRHRYMEFAYMPWNFVHTEKSRETRRPSSPNLTPFSHPHSRQMPTD</sequence>
<accession>A0A834P168</accession>
<dbReference type="AlphaFoldDB" id="A0A834P168"/>
<feature type="region of interest" description="Disordered" evidence="1">
    <location>
        <begin position="48"/>
        <end position="75"/>
    </location>
</feature>
<evidence type="ECO:0000313" key="3">
    <source>
        <dbReference type="Proteomes" id="UP000600918"/>
    </source>
</evidence>
<dbReference type="EMBL" id="JACSDY010000007">
    <property type="protein sequence ID" value="KAF7423507.1"/>
    <property type="molecule type" value="Genomic_DNA"/>
</dbReference>
<keyword evidence="3" id="KW-1185">Reference proteome</keyword>
<feature type="region of interest" description="Disordered" evidence="1">
    <location>
        <begin position="1"/>
        <end position="22"/>
    </location>
</feature>
<evidence type="ECO:0000313" key="2">
    <source>
        <dbReference type="EMBL" id="KAF7423507.1"/>
    </source>
</evidence>
<evidence type="ECO:0000256" key="1">
    <source>
        <dbReference type="SAM" id="MobiDB-lite"/>
    </source>
</evidence>
<proteinExistence type="predicted"/>